<dbReference type="Proteomes" id="UP001565368">
    <property type="component" value="Unassembled WGS sequence"/>
</dbReference>
<dbReference type="GeneID" id="95988759"/>
<dbReference type="RefSeq" id="XP_069205977.1">
    <property type="nucleotide sequence ID" value="XM_069356136.1"/>
</dbReference>
<evidence type="ECO:0000313" key="3">
    <source>
        <dbReference type="Proteomes" id="UP001565368"/>
    </source>
</evidence>
<keyword evidence="3" id="KW-1185">Reference proteome</keyword>
<evidence type="ECO:0008006" key="4">
    <source>
        <dbReference type="Google" id="ProtNLM"/>
    </source>
</evidence>
<dbReference type="EMBL" id="JBBXJM010000006">
    <property type="protein sequence ID" value="KAL1406033.1"/>
    <property type="molecule type" value="Genomic_DNA"/>
</dbReference>
<feature type="region of interest" description="Disordered" evidence="1">
    <location>
        <begin position="1"/>
        <end position="22"/>
    </location>
</feature>
<gene>
    <name evidence="2" type="ORF">Q8F55_007716</name>
</gene>
<name>A0ABR3PUB7_9TREE</name>
<evidence type="ECO:0000313" key="2">
    <source>
        <dbReference type="EMBL" id="KAL1406033.1"/>
    </source>
</evidence>
<comment type="caution">
    <text evidence="2">The sequence shown here is derived from an EMBL/GenBank/DDBJ whole genome shotgun (WGS) entry which is preliminary data.</text>
</comment>
<reference evidence="2 3" key="1">
    <citation type="submission" date="2023-08" db="EMBL/GenBank/DDBJ databases">
        <title>Annotated Genome Sequence of Vanrija albida AlHP1.</title>
        <authorList>
            <person name="Herzog R."/>
        </authorList>
    </citation>
    <scope>NUCLEOTIDE SEQUENCE [LARGE SCALE GENOMIC DNA]</scope>
    <source>
        <strain evidence="2 3">AlHP1</strain>
    </source>
</reference>
<evidence type="ECO:0000256" key="1">
    <source>
        <dbReference type="SAM" id="MobiDB-lite"/>
    </source>
</evidence>
<sequence length="236" mass="24860">MSNINEEPLEPSRVAPEVHPLNDGIVEDAQQGDTFPGGGSAVTEDAGKVPFKDQVGCAAGRADAQVKGYAKVFAGEAFNNPAEVEYGRRRLAGEEPDARLLDSEYADECGLRGGVQLTASQEARREGEGGAAQGAVHAAGWLGRRGQADAKVKGWANVIAGEVEHNPNKVAYGEAKLAGERPEVEVINARAQAAHGQPHHPGFVDEAKGYAKKFAGETFDDDAEVAYGEAKIRGEV</sequence>
<accession>A0ABR3PUB7</accession>
<proteinExistence type="predicted"/>
<protein>
    <recommendedName>
        <fullName evidence="4">SMP domain-containing protein</fullName>
    </recommendedName>
</protein>
<organism evidence="2 3">
    <name type="scientific">Vanrija albida</name>
    <dbReference type="NCBI Taxonomy" id="181172"/>
    <lineage>
        <taxon>Eukaryota</taxon>
        <taxon>Fungi</taxon>
        <taxon>Dikarya</taxon>
        <taxon>Basidiomycota</taxon>
        <taxon>Agaricomycotina</taxon>
        <taxon>Tremellomycetes</taxon>
        <taxon>Trichosporonales</taxon>
        <taxon>Trichosporonaceae</taxon>
        <taxon>Vanrija</taxon>
    </lineage>
</organism>
<feature type="region of interest" description="Disordered" evidence="1">
    <location>
        <begin position="27"/>
        <end position="46"/>
    </location>
</feature>